<evidence type="ECO:0000256" key="5">
    <source>
        <dbReference type="ARBA" id="ARBA00050018"/>
    </source>
</evidence>
<keyword evidence="8" id="KW-1185">Reference proteome</keyword>
<dbReference type="EMBL" id="CP046883">
    <property type="protein sequence ID" value="QNH96737.1"/>
    <property type="molecule type" value="Genomic_DNA"/>
</dbReference>
<dbReference type="RefSeq" id="WP_185770495.1">
    <property type="nucleotide sequence ID" value="NZ_CP046883.1"/>
</dbReference>
<dbReference type="AlphaFoldDB" id="A0A7G7YQG7"/>
<dbReference type="KEGG" id="cans:GP473_08815"/>
<dbReference type="GO" id="GO:0009229">
    <property type="term" value="P:thiamine diphosphate biosynthetic process"/>
    <property type="evidence" value="ECO:0007669"/>
    <property type="project" value="UniProtKB-UniPathway"/>
</dbReference>
<evidence type="ECO:0000256" key="3">
    <source>
        <dbReference type="ARBA" id="ARBA00023002"/>
    </source>
</evidence>
<dbReference type="Pfam" id="PF01266">
    <property type="entry name" value="DAO"/>
    <property type="match status" value="1"/>
</dbReference>
<sequence length="364" mass="38653">MNITIIGAGAVGLATTVTLAAAGHKVRLVDPAPASGATHHAGGMLAPAAEVVYQQDPLFPLMQAAGQWYPELLDLIAHHTQLPTGHRTDGTLVLAADRADAEHLRNVQDYQAAHGMTVERISTREARTMEPALTPRLAGAVSIPGDHQVFPRQLAAAMLDAARNLGVDIVREQAHSVAGFLKENGGDADRVVLANGLGAAQMSDEFSSALQLRPVYGDILRCAEPEPQQPLVRRVVRGFVEGRPIYIIPRSDGTIAVGATSREDGRQQPRAGEIYGLLRDGIRIVPGIEECDLVEASVGARPGTPDDLPYLGYAGEKIIVSTGYFRHGILLSSLAARVTRELIEGTPVSVDVSACAPERFAGRS</sequence>
<dbReference type="GO" id="GO:0043799">
    <property type="term" value="F:glycine oxidase activity"/>
    <property type="evidence" value="ECO:0007669"/>
    <property type="project" value="UniProtKB-EC"/>
</dbReference>
<evidence type="ECO:0000256" key="4">
    <source>
        <dbReference type="ARBA" id="ARBA00049872"/>
    </source>
</evidence>
<dbReference type="InterPro" id="IPR036188">
    <property type="entry name" value="FAD/NAD-bd_sf"/>
</dbReference>
<name>A0A7G7YQG7_9CORY</name>
<evidence type="ECO:0000256" key="2">
    <source>
        <dbReference type="ARBA" id="ARBA00022977"/>
    </source>
</evidence>
<reference evidence="7 8" key="1">
    <citation type="submission" date="2019-12" db="EMBL/GenBank/DDBJ databases">
        <title>Corynebacterium sp. nov., isolated from feces of the Anser Albifrons in China.</title>
        <authorList>
            <person name="Liu Q."/>
        </authorList>
    </citation>
    <scope>NUCLEOTIDE SEQUENCE [LARGE SCALE GENOMIC DNA]</scope>
    <source>
        <strain evidence="7 8">23H37-10</strain>
    </source>
</reference>
<dbReference type="PANTHER" id="PTHR13847">
    <property type="entry name" value="SARCOSINE DEHYDROGENASE-RELATED"/>
    <property type="match status" value="1"/>
</dbReference>
<evidence type="ECO:0000313" key="7">
    <source>
        <dbReference type="EMBL" id="QNH96737.1"/>
    </source>
</evidence>
<gene>
    <name evidence="7" type="primary">thiO</name>
    <name evidence="7" type="ORF">GP473_08815</name>
</gene>
<accession>A0A7G7YQG7</accession>
<dbReference type="GO" id="GO:0005737">
    <property type="term" value="C:cytoplasm"/>
    <property type="evidence" value="ECO:0007669"/>
    <property type="project" value="TreeGrafter"/>
</dbReference>
<dbReference type="SUPFAM" id="SSF51905">
    <property type="entry name" value="FAD/NAD(P)-binding domain"/>
    <property type="match status" value="1"/>
</dbReference>
<dbReference type="SUPFAM" id="SSF54373">
    <property type="entry name" value="FAD-linked reductases, C-terminal domain"/>
    <property type="match status" value="1"/>
</dbReference>
<comment type="pathway">
    <text evidence="1">Cofactor biosynthesis; thiamine diphosphate biosynthesis.</text>
</comment>
<dbReference type="EC" id="1.4.3.19" evidence="5"/>
<keyword evidence="2" id="KW-0784">Thiamine biosynthesis</keyword>
<proteinExistence type="predicted"/>
<dbReference type="PANTHER" id="PTHR13847:SF289">
    <property type="entry name" value="GLYCINE OXIDASE"/>
    <property type="match status" value="1"/>
</dbReference>
<comment type="catalytic activity">
    <reaction evidence="4">
        <text>glycine + O2 + H2O = glyoxylate + H2O2 + NH4(+)</text>
        <dbReference type="Rhea" id="RHEA:11532"/>
        <dbReference type="ChEBI" id="CHEBI:15377"/>
        <dbReference type="ChEBI" id="CHEBI:15379"/>
        <dbReference type="ChEBI" id="CHEBI:16240"/>
        <dbReference type="ChEBI" id="CHEBI:28938"/>
        <dbReference type="ChEBI" id="CHEBI:36655"/>
        <dbReference type="ChEBI" id="CHEBI:57305"/>
        <dbReference type="EC" id="1.4.3.19"/>
    </reaction>
</comment>
<dbReference type="Proteomes" id="UP000515275">
    <property type="component" value="Chromosome"/>
</dbReference>
<dbReference type="InterPro" id="IPR012727">
    <property type="entry name" value="Gly_oxidase_ThiO"/>
</dbReference>
<evidence type="ECO:0000259" key="6">
    <source>
        <dbReference type="Pfam" id="PF01266"/>
    </source>
</evidence>
<evidence type="ECO:0000313" key="8">
    <source>
        <dbReference type="Proteomes" id="UP000515275"/>
    </source>
</evidence>
<dbReference type="NCBIfam" id="TIGR02352">
    <property type="entry name" value="thiamin_ThiO"/>
    <property type="match status" value="1"/>
</dbReference>
<keyword evidence="3 7" id="KW-0560">Oxidoreductase</keyword>
<protein>
    <recommendedName>
        <fullName evidence="5">glycine oxidase</fullName>
        <ecNumber evidence="5">1.4.3.19</ecNumber>
    </recommendedName>
</protein>
<organism evidence="7 8">
    <name type="scientific">Corynebacterium anserum</name>
    <dbReference type="NCBI Taxonomy" id="2684406"/>
    <lineage>
        <taxon>Bacteria</taxon>
        <taxon>Bacillati</taxon>
        <taxon>Actinomycetota</taxon>
        <taxon>Actinomycetes</taxon>
        <taxon>Mycobacteriales</taxon>
        <taxon>Corynebacteriaceae</taxon>
        <taxon>Corynebacterium</taxon>
    </lineage>
</organism>
<feature type="domain" description="FAD dependent oxidoreductase" evidence="6">
    <location>
        <begin position="3"/>
        <end position="342"/>
    </location>
</feature>
<dbReference type="GO" id="GO:0009228">
    <property type="term" value="P:thiamine biosynthetic process"/>
    <property type="evidence" value="ECO:0007669"/>
    <property type="project" value="UniProtKB-KW"/>
</dbReference>
<dbReference type="Gene3D" id="3.50.50.60">
    <property type="entry name" value="FAD/NAD(P)-binding domain"/>
    <property type="match status" value="1"/>
</dbReference>
<dbReference type="Gene3D" id="3.30.9.10">
    <property type="entry name" value="D-Amino Acid Oxidase, subunit A, domain 2"/>
    <property type="match status" value="1"/>
</dbReference>
<dbReference type="GO" id="GO:0050660">
    <property type="term" value="F:flavin adenine dinucleotide binding"/>
    <property type="evidence" value="ECO:0007669"/>
    <property type="project" value="InterPro"/>
</dbReference>
<dbReference type="UniPathway" id="UPA00060"/>
<evidence type="ECO:0000256" key="1">
    <source>
        <dbReference type="ARBA" id="ARBA00004948"/>
    </source>
</evidence>
<dbReference type="InterPro" id="IPR006076">
    <property type="entry name" value="FAD-dep_OxRdtase"/>
</dbReference>